<reference evidence="2" key="2">
    <citation type="submission" date="2017-04" db="EMBL/GenBank/DDBJ databases">
        <authorList>
            <person name="Ali S."/>
            <person name="Shao J."/>
            <person name="Larry D.J."/>
            <person name="Kronmiller B."/>
            <person name="Shen D."/>
            <person name="Strem M.D."/>
            <person name="Melnick R.L."/>
            <person name="Guiltinan M.J."/>
            <person name="Tyler B.M."/>
            <person name="Meinhardt L.W."/>
            <person name="Bailey B.A."/>
        </authorList>
    </citation>
    <scope>NUCLEOTIDE SEQUENCE</scope>
    <source>
        <strain evidence="2">Sbr112.9</strain>
        <tissue evidence="2">Mycelia</tissue>
    </source>
</reference>
<dbReference type="Proteomes" id="UP000237271">
    <property type="component" value="Unassembled WGS sequence"/>
</dbReference>
<reference evidence="2 3" key="1">
    <citation type="journal article" date="2017" name="Genome Biol. Evol.">
        <title>Phytophthora megakarya and P. palmivora, closely related causal agents of cacao black pod rot, underwent increases in genome sizes and gene numbers by different mechanisms.</title>
        <authorList>
            <person name="Ali S.S."/>
            <person name="Shao J."/>
            <person name="Lary D.J."/>
            <person name="Kronmiller B."/>
            <person name="Shen D."/>
            <person name="Strem M.D."/>
            <person name="Amoako-Attah I."/>
            <person name="Akrofi A.Y."/>
            <person name="Begoude B.A."/>
            <person name="Ten Hoopen G.M."/>
            <person name="Coulibaly K."/>
            <person name="Kebe B.I."/>
            <person name="Melnick R.L."/>
            <person name="Guiltinan M.J."/>
            <person name="Tyler B.M."/>
            <person name="Meinhardt L.W."/>
            <person name="Bailey B.A."/>
        </authorList>
    </citation>
    <scope>NUCLEOTIDE SEQUENCE [LARGE SCALE GENOMIC DNA]</scope>
    <source>
        <strain evidence="3">sbr112.9</strain>
        <strain evidence="2">Sbr112.9</strain>
    </source>
</reference>
<dbReference type="EMBL" id="NCKW01003680">
    <property type="protein sequence ID" value="POM75712.1"/>
    <property type="molecule type" value="Genomic_DNA"/>
</dbReference>
<organism evidence="2 3">
    <name type="scientific">Phytophthora palmivora</name>
    <dbReference type="NCBI Taxonomy" id="4796"/>
    <lineage>
        <taxon>Eukaryota</taxon>
        <taxon>Sar</taxon>
        <taxon>Stramenopiles</taxon>
        <taxon>Oomycota</taxon>
        <taxon>Peronosporomycetes</taxon>
        <taxon>Peronosporales</taxon>
        <taxon>Peronosporaceae</taxon>
        <taxon>Phytophthora</taxon>
    </lineage>
</organism>
<evidence type="ECO:0000313" key="3">
    <source>
        <dbReference type="Proteomes" id="UP000237271"/>
    </source>
</evidence>
<dbReference type="EMBL" id="NCKW01003680">
    <property type="protein sequence ID" value="POM75714.1"/>
    <property type="molecule type" value="Genomic_DNA"/>
</dbReference>
<evidence type="ECO:0000313" key="1">
    <source>
        <dbReference type="EMBL" id="POM75712.1"/>
    </source>
</evidence>
<gene>
    <name evidence="1" type="ORF">PHPALM_7145</name>
    <name evidence="2" type="ORF">PHPALM_7147</name>
</gene>
<comment type="caution">
    <text evidence="2">The sequence shown here is derived from an EMBL/GenBank/DDBJ whole genome shotgun (WGS) entry which is preliminary data.</text>
</comment>
<name>A0A2P4YD25_9STRA</name>
<proteinExistence type="predicted"/>
<protein>
    <submittedName>
        <fullName evidence="2">Uncharacterized protein</fullName>
    </submittedName>
</protein>
<sequence>MTLGINSDSTIADSDGCCSKLMSLLAKMITGRALLSRRDFVFVTVAALSRAKLNQRCFQHGGFKCVPNLNATNTLSDTVTAGRTVAVTPVKCHERANSRCLLLGPSRWKSLQTRGVQPSILPVL</sequence>
<accession>A0A2P4YD25</accession>
<keyword evidence="3" id="KW-1185">Reference proteome</keyword>
<evidence type="ECO:0000313" key="2">
    <source>
        <dbReference type="EMBL" id="POM75714.1"/>
    </source>
</evidence>
<dbReference type="AlphaFoldDB" id="A0A2P4YD25"/>